<evidence type="ECO:0000313" key="8">
    <source>
        <dbReference type="Proteomes" id="UP000178106"/>
    </source>
</evidence>
<dbReference type="GO" id="GO:0004619">
    <property type="term" value="F:phosphoglycerate mutase activity"/>
    <property type="evidence" value="ECO:0007669"/>
    <property type="project" value="UniProtKB-EC"/>
</dbReference>
<dbReference type="PANTHER" id="PTHR11931">
    <property type="entry name" value="PHOSPHOGLYCERATE MUTASE"/>
    <property type="match status" value="1"/>
</dbReference>
<evidence type="ECO:0000256" key="3">
    <source>
        <dbReference type="ARBA" id="ARBA00023152"/>
    </source>
</evidence>
<evidence type="ECO:0000256" key="4">
    <source>
        <dbReference type="ARBA" id="ARBA00023235"/>
    </source>
</evidence>
<evidence type="ECO:0000256" key="5">
    <source>
        <dbReference type="PIRSR" id="PIRSR613078-1"/>
    </source>
</evidence>
<evidence type="ECO:0000256" key="1">
    <source>
        <dbReference type="ARBA" id="ARBA00006717"/>
    </source>
</evidence>
<gene>
    <name evidence="7" type="ORF">A2494_01285</name>
</gene>
<evidence type="ECO:0000256" key="6">
    <source>
        <dbReference type="PIRSR" id="PIRSR613078-2"/>
    </source>
</evidence>
<dbReference type="GO" id="GO:0006096">
    <property type="term" value="P:glycolytic process"/>
    <property type="evidence" value="ECO:0007669"/>
    <property type="project" value="UniProtKB-KW"/>
</dbReference>
<name>A0A1G2E0I5_9BACT</name>
<evidence type="ECO:0000313" key="7">
    <source>
        <dbReference type="EMBL" id="OGZ19374.1"/>
    </source>
</evidence>
<dbReference type="InterPro" id="IPR013078">
    <property type="entry name" value="His_Pase_superF_clade-1"/>
</dbReference>
<dbReference type="EMBL" id="MHLU01000056">
    <property type="protein sequence ID" value="OGZ19374.1"/>
    <property type="molecule type" value="Genomic_DNA"/>
</dbReference>
<dbReference type="InterPro" id="IPR001345">
    <property type="entry name" value="PG/BPGM_mutase_AS"/>
</dbReference>
<protein>
    <recommendedName>
        <fullName evidence="2">phosphoglycerate mutase (2,3-diphosphoglycerate-dependent)</fullName>
        <ecNumber evidence="2">5.4.2.11</ecNumber>
    </recommendedName>
</protein>
<comment type="caution">
    <text evidence="7">The sequence shown here is derived from an EMBL/GenBank/DDBJ whole genome shotgun (WGS) entry which is preliminary data.</text>
</comment>
<feature type="binding site" evidence="6">
    <location>
        <position position="81"/>
    </location>
    <ligand>
        <name>substrate</name>
    </ligand>
</feature>
<keyword evidence="3" id="KW-0324">Glycolysis</keyword>
<dbReference type="SUPFAM" id="SSF53254">
    <property type="entry name" value="Phosphoglycerate mutase-like"/>
    <property type="match status" value="1"/>
</dbReference>
<dbReference type="EC" id="5.4.2.11" evidence="2"/>
<dbReference type="AlphaFoldDB" id="A0A1G2E0I5"/>
<organism evidence="7 8">
    <name type="scientific">Candidatus Lloydbacteria bacterium RIFOXYC12_FULL_46_25</name>
    <dbReference type="NCBI Taxonomy" id="1798670"/>
    <lineage>
        <taxon>Bacteria</taxon>
        <taxon>Candidatus Lloydiibacteriota</taxon>
    </lineage>
</organism>
<proteinExistence type="inferred from homology"/>
<dbReference type="PROSITE" id="PS00175">
    <property type="entry name" value="PG_MUTASE"/>
    <property type="match status" value="1"/>
</dbReference>
<dbReference type="Proteomes" id="UP000178106">
    <property type="component" value="Unassembled WGS sequence"/>
</dbReference>
<comment type="similarity">
    <text evidence="1">Belongs to the phosphoglycerate mutase family. BPG-dependent PGAM subfamily.</text>
</comment>
<feature type="active site" description="Proton donor/acceptor" evidence="5">
    <location>
        <position position="104"/>
    </location>
</feature>
<feature type="active site" description="Tele-phosphohistidine intermediate" evidence="5">
    <location>
        <position position="12"/>
    </location>
</feature>
<evidence type="ECO:0000256" key="2">
    <source>
        <dbReference type="ARBA" id="ARBA00012028"/>
    </source>
</evidence>
<dbReference type="Pfam" id="PF00300">
    <property type="entry name" value="His_Phos_1"/>
    <property type="match status" value="1"/>
</dbReference>
<reference evidence="7 8" key="1">
    <citation type="journal article" date="2016" name="Nat. Commun.">
        <title>Thousands of microbial genomes shed light on interconnected biogeochemical processes in an aquifer system.</title>
        <authorList>
            <person name="Anantharaman K."/>
            <person name="Brown C.T."/>
            <person name="Hug L.A."/>
            <person name="Sharon I."/>
            <person name="Castelle C.J."/>
            <person name="Probst A.J."/>
            <person name="Thomas B.C."/>
            <person name="Singh A."/>
            <person name="Wilkins M.J."/>
            <person name="Karaoz U."/>
            <person name="Brodie E.L."/>
            <person name="Williams K.H."/>
            <person name="Hubbard S.S."/>
            <person name="Banfield J.F."/>
        </authorList>
    </citation>
    <scope>NUCLEOTIDE SEQUENCE [LARGE SCALE GENOMIC DNA]</scope>
</reference>
<feature type="binding site" evidence="6">
    <location>
        <begin position="11"/>
        <end position="18"/>
    </location>
    <ligand>
        <name>substrate</name>
    </ligand>
</feature>
<dbReference type="SMART" id="SM00855">
    <property type="entry name" value="PGAM"/>
    <property type="match status" value="1"/>
</dbReference>
<dbReference type="InterPro" id="IPR029033">
    <property type="entry name" value="His_PPase_superfam"/>
</dbReference>
<accession>A0A1G2E0I5</accession>
<dbReference type="CDD" id="cd07067">
    <property type="entry name" value="HP_PGM_like"/>
    <property type="match status" value="1"/>
</dbReference>
<sequence>MTLPIDLVLVRHGESEGNAAKRLSETGDDRGVRELEKRHTASFRLTERGRRQAIQAGKWLREEFGESKPFFDRCVTSEYFRAMETAGLLDLPFAEWLSDFYITERDWGVLETFSDTDRNGKFADELERRDVEPFFWRPTRGESFAELCLRVDRVLQTLHRECGEQKVIIVCHGEVMRAFQVRIERLSQVAFKKLHFSQNPKEWVFNGQIDHYTRRNPKTGEVASNVNWVRIIRPTESPPWKSDWREIVRPRYSNEDLLTIVETVQPVLR</sequence>
<dbReference type="InterPro" id="IPR005952">
    <property type="entry name" value="Phosphogly_mut1"/>
</dbReference>
<dbReference type="Gene3D" id="3.40.50.1240">
    <property type="entry name" value="Phosphoglycerate mutase-like"/>
    <property type="match status" value="1"/>
</dbReference>
<keyword evidence="4" id="KW-0413">Isomerase</keyword>